<accession>A0A495IDV1</accession>
<evidence type="ECO:0000313" key="2">
    <source>
        <dbReference type="Proteomes" id="UP000280008"/>
    </source>
</evidence>
<proteinExistence type="predicted"/>
<dbReference type="RefSeq" id="WP_121368081.1">
    <property type="nucleotide sequence ID" value="NZ_RBKS01000001.1"/>
</dbReference>
<comment type="caution">
    <text evidence="1">The sequence shown here is derived from an EMBL/GenBank/DDBJ whole genome shotgun (WGS) entry which is preliminary data.</text>
</comment>
<keyword evidence="2" id="KW-1185">Reference proteome</keyword>
<name>A0A495IDV1_9MICO</name>
<dbReference type="OrthoDB" id="6957847at2"/>
<reference evidence="1 2" key="1">
    <citation type="submission" date="2018-10" db="EMBL/GenBank/DDBJ databases">
        <title>Sequencing the genomes of 1000 actinobacteria strains.</title>
        <authorList>
            <person name="Klenk H.-P."/>
        </authorList>
    </citation>
    <scope>NUCLEOTIDE SEQUENCE [LARGE SCALE GENOMIC DNA]</scope>
    <source>
        <strain evidence="1 2">DSM 17894</strain>
    </source>
</reference>
<gene>
    <name evidence="1" type="ORF">C8E83_0276</name>
</gene>
<organism evidence="1 2">
    <name type="scientific">Frondihabitans australicus</name>
    <dbReference type="NCBI Taxonomy" id="386892"/>
    <lineage>
        <taxon>Bacteria</taxon>
        <taxon>Bacillati</taxon>
        <taxon>Actinomycetota</taxon>
        <taxon>Actinomycetes</taxon>
        <taxon>Micrococcales</taxon>
        <taxon>Microbacteriaceae</taxon>
        <taxon>Frondihabitans</taxon>
    </lineage>
</organism>
<sequence>MDAEIADLPEHARTHADTQRRVAETLVGSLDGTDWAEAGLFWAEIDGRVLARVETIDRAGQTRDHALPEALSAEAHDLRERMAVADKGTWFSVALTVAATGDLTWRFNYDRRVYDNPASPFAAGPDGAVPDDEAYGRDVAAHPRDERHTPLWLRQGAASAAVPYDLLNDAWGWPGVFASVQQQSALAREAFAAARVSAEGGRHGPATLSRREAESLAQHVLTAVVADVLEPHRLATLLGLHAEAVSRRLLPPVPGLAELDPDVTLAAAREASSPALLAVEAGVYGIIGDVVRAQLGA</sequence>
<dbReference type="InterPro" id="IPR036170">
    <property type="entry name" value="YezG-like_sf"/>
</dbReference>
<dbReference type="Proteomes" id="UP000280008">
    <property type="component" value="Unassembled WGS sequence"/>
</dbReference>
<protein>
    <submittedName>
        <fullName evidence="1">Uncharacterized protein</fullName>
    </submittedName>
</protein>
<dbReference type="SUPFAM" id="SSF160424">
    <property type="entry name" value="BH3703-like"/>
    <property type="match status" value="1"/>
</dbReference>
<dbReference type="AlphaFoldDB" id="A0A495IDV1"/>
<evidence type="ECO:0000313" key="1">
    <source>
        <dbReference type="EMBL" id="RKR73186.1"/>
    </source>
</evidence>
<dbReference type="EMBL" id="RBKS01000001">
    <property type="protein sequence ID" value="RKR73186.1"/>
    <property type="molecule type" value="Genomic_DNA"/>
</dbReference>